<sequence length="616" mass="71065">TRSDGNSGLKTTRLTKDGTRNFYQPSIIDRSFLAMHDHANYDRTVGMGELNPVMNGVEFRTRHNDYKLRMPSTRTGDFHAYENIPFPEVPPSVKSKATVEDQIQEMREYFRAFKDQDSTHRDYRPYFKPVLCYLEGAWTLASKTLDEPFQSDRHFIDADSWFDLMDKVRFSSYTGSKSVLENFAYLPTTIYNVSEGIPQYAQWNYRIMCHPLTTDLPTKYFVKEDDLMYRFPQRRTMDQLTDSRAERYHLNEKSIDHYNTGRGLLDRLMYEIPGKDNYQADLHDSSFDMSMEDVRYNNHTLVNTGYYHRYFKTLDKGAMGTKAIHRGFSDANLFVAQTSQARIAPMSTRKCEKVNRLDVCRHWTARYSYALPLEVIYLTPLLSWNPYNLRSDAPQAVIADHGRRNGGPTADKAYNGTNYKFFYHTPVEFYSSGRVDKDPADTAKAGAGVLDTAGQVRMMASSGVRIRTPDIEGVGVVRTRYPIMPVHGEGSPVWKELNALKDMTMHMNRYASLFEERPGQMSGNGTATDLEGLLHFQMSLTHMEPPGEHRHDFYLNAEELDELKHGVHLTVTSSLDLGHEHELELVYRRGRVKILRCDKMTACWDGHTQYPTEVQV</sequence>
<accession>A0A3S0ZX41</accession>
<dbReference type="Proteomes" id="UP000271974">
    <property type="component" value="Unassembled WGS sequence"/>
</dbReference>
<protein>
    <submittedName>
        <fullName evidence="1">Uncharacterized protein</fullName>
    </submittedName>
</protein>
<name>A0A3S0ZX41_ELYCH</name>
<dbReference type="OrthoDB" id="6059742at2759"/>
<dbReference type="STRING" id="188477.A0A3S0ZX41"/>
<organism evidence="1 2">
    <name type="scientific">Elysia chlorotica</name>
    <name type="common">Eastern emerald elysia</name>
    <name type="synonym">Sea slug</name>
    <dbReference type="NCBI Taxonomy" id="188477"/>
    <lineage>
        <taxon>Eukaryota</taxon>
        <taxon>Metazoa</taxon>
        <taxon>Spiralia</taxon>
        <taxon>Lophotrochozoa</taxon>
        <taxon>Mollusca</taxon>
        <taxon>Gastropoda</taxon>
        <taxon>Heterobranchia</taxon>
        <taxon>Euthyneura</taxon>
        <taxon>Panpulmonata</taxon>
        <taxon>Sacoglossa</taxon>
        <taxon>Placobranchoidea</taxon>
        <taxon>Plakobranchidae</taxon>
        <taxon>Elysia</taxon>
    </lineage>
</organism>
<evidence type="ECO:0000313" key="1">
    <source>
        <dbReference type="EMBL" id="RUS88884.1"/>
    </source>
</evidence>
<dbReference type="AlphaFoldDB" id="A0A3S0ZX41"/>
<gene>
    <name evidence="1" type="ORF">EGW08_003323</name>
</gene>
<dbReference type="EMBL" id="RQTK01000071">
    <property type="protein sequence ID" value="RUS88884.1"/>
    <property type="molecule type" value="Genomic_DNA"/>
</dbReference>
<keyword evidence="2" id="KW-1185">Reference proteome</keyword>
<reference evidence="1 2" key="1">
    <citation type="submission" date="2019-01" db="EMBL/GenBank/DDBJ databases">
        <title>A draft genome assembly of the solar-powered sea slug Elysia chlorotica.</title>
        <authorList>
            <person name="Cai H."/>
            <person name="Li Q."/>
            <person name="Fang X."/>
            <person name="Li J."/>
            <person name="Curtis N.E."/>
            <person name="Altenburger A."/>
            <person name="Shibata T."/>
            <person name="Feng M."/>
            <person name="Maeda T."/>
            <person name="Schwartz J.A."/>
            <person name="Shigenobu S."/>
            <person name="Lundholm N."/>
            <person name="Nishiyama T."/>
            <person name="Yang H."/>
            <person name="Hasebe M."/>
            <person name="Li S."/>
            <person name="Pierce S.K."/>
            <person name="Wang J."/>
        </authorList>
    </citation>
    <scope>NUCLEOTIDE SEQUENCE [LARGE SCALE GENOMIC DNA]</scope>
    <source>
        <strain evidence="1">EC2010</strain>
        <tissue evidence="1">Whole organism of an adult</tissue>
    </source>
</reference>
<comment type="caution">
    <text evidence="1">The sequence shown here is derived from an EMBL/GenBank/DDBJ whole genome shotgun (WGS) entry which is preliminary data.</text>
</comment>
<proteinExistence type="predicted"/>
<feature type="non-terminal residue" evidence="1">
    <location>
        <position position="1"/>
    </location>
</feature>
<evidence type="ECO:0000313" key="2">
    <source>
        <dbReference type="Proteomes" id="UP000271974"/>
    </source>
</evidence>